<dbReference type="OMA" id="KLGMWEA"/>
<evidence type="ECO:0000256" key="1">
    <source>
        <dbReference type="ARBA" id="ARBA00008306"/>
    </source>
</evidence>
<sequence>MWPRSLANLTGSLWLKRGHLIASQIVDTACTRAFSSTTTLPLAANLRLPLTEAGSPLRYRPRLAPPAKKRPPKGLDPTQDNLAAVVGYSTAGSYDLLTLADRLERQGVYETHYLVDELTAVCLYATAKYKVDPQVRPQEFFFYEHGSVVFWNTPELERESVIQFLRRVSMDPLESAVIFEESEMMQYALTAEPTRLQRDLIHLNERDSVYDKYAFSDAIAASVKLGTLESALDRIIDSIEHVSVDLKRGQKISMSRREVLQKTGEIFALKHAVNLAGDLLDTPDFYWDRENLETLYHATCAHLALSKRTRIVNEKLTHCYELMDLITNHLNDAHHTRLEWFIIILIMIEVGFELLHFVERFI</sequence>
<dbReference type="PANTHER" id="PTHR16255">
    <property type="entry name" value="REQUIRED FOR MEIOTIC NUCLEAR DIVISION PROTEIN 1 HOMOLOG"/>
    <property type="match status" value="1"/>
</dbReference>
<feature type="region of interest" description="Disordered" evidence="2">
    <location>
        <begin position="57"/>
        <end position="78"/>
    </location>
</feature>
<protein>
    <recommendedName>
        <fullName evidence="3">DUF155 domain-containing protein</fullName>
    </recommendedName>
</protein>
<dbReference type="AlphaFoldDB" id="A0A553PFG7"/>
<name>A0A553PFG7_TIGCA</name>
<dbReference type="STRING" id="6832.A0A553PFG7"/>
<evidence type="ECO:0000256" key="2">
    <source>
        <dbReference type="SAM" id="MobiDB-lite"/>
    </source>
</evidence>
<dbReference type="EMBL" id="VCGU01000004">
    <property type="protein sequence ID" value="TRY76435.1"/>
    <property type="molecule type" value="Genomic_DNA"/>
</dbReference>
<reference evidence="4 5" key="1">
    <citation type="journal article" date="2018" name="Nat. Ecol. Evol.">
        <title>Genomic signatures of mitonuclear coevolution across populations of Tigriopus californicus.</title>
        <authorList>
            <person name="Barreto F.S."/>
            <person name="Watson E.T."/>
            <person name="Lima T.G."/>
            <person name="Willett C.S."/>
            <person name="Edmands S."/>
            <person name="Li W."/>
            <person name="Burton R.S."/>
        </authorList>
    </citation>
    <scope>NUCLEOTIDE SEQUENCE [LARGE SCALE GENOMIC DNA]</scope>
    <source>
        <strain evidence="4 5">San Diego</strain>
    </source>
</reference>
<gene>
    <name evidence="4" type="ORF">TCAL_00050</name>
</gene>
<proteinExistence type="inferred from homology"/>
<accession>A0A553PFG7</accession>
<dbReference type="Pfam" id="PF02582">
    <property type="entry name" value="DUF155"/>
    <property type="match status" value="1"/>
</dbReference>
<dbReference type="GO" id="GO:0005739">
    <property type="term" value="C:mitochondrion"/>
    <property type="evidence" value="ECO:0007669"/>
    <property type="project" value="UniProtKB-ARBA"/>
</dbReference>
<feature type="domain" description="DUF155" evidence="3">
    <location>
        <begin position="141"/>
        <end position="313"/>
    </location>
</feature>
<evidence type="ECO:0000313" key="5">
    <source>
        <dbReference type="Proteomes" id="UP000318571"/>
    </source>
</evidence>
<dbReference type="PANTHER" id="PTHR16255:SF1">
    <property type="entry name" value="REQUIRED FOR MEIOTIC NUCLEAR DIVISION PROTEIN 1 HOMOLOG"/>
    <property type="match status" value="1"/>
</dbReference>
<dbReference type="InterPro" id="IPR003734">
    <property type="entry name" value="DUF155"/>
</dbReference>
<evidence type="ECO:0000313" key="4">
    <source>
        <dbReference type="EMBL" id="TRY76435.1"/>
    </source>
</evidence>
<dbReference type="InterPro" id="IPR051624">
    <property type="entry name" value="RMD1/Sad1-interacting"/>
</dbReference>
<comment type="similarity">
    <text evidence="1">Belongs to the RMD1/sif2 family.</text>
</comment>
<evidence type="ECO:0000259" key="3">
    <source>
        <dbReference type="Pfam" id="PF02582"/>
    </source>
</evidence>
<comment type="caution">
    <text evidence="4">The sequence shown here is derived from an EMBL/GenBank/DDBJ whole genome shotgun (WGS) entry which is preliminary data.</text>
</comment>
<organism evidence="4 5">
    <name type="scientific">Tigriopus californicus</name>
    <name type="common">Marine copepod</name>
    <dbReference type="NCBI Taxonomy" id="6832"/>
    <lineage>
        <taxon>Eukaryota</taxon>
        <taxon>Metazoa</taxon>
        <taxon>Ecdysozoa</taxon>
        <taxon>Arthropoda</taxon>
        <taxon>Crustacea</taxon>
        <taxon>Multicrustacea</taxon>
        <taxon>Hexanauplia</taxon>
        <taxon>Copepoda</taxon>
        <taxon>Harpacticoida</taxon>
        <taxon>Harpacticidae</taxon>
        <taxon>Tigriopus</taxon>
    </lineage>
</organism>
<dbReference type="GO" id="GO:0070131">
    <property type="term" value="P:positive regulation of mitochondrial translation"/>
    <property type="evidence" value="ECO:0007669"/>
    <property type="project" value="TreeGrafter"/>
</dbReference>
<keyword evidence="5" id="KW-1185">Reference proteome</keyword>
<dbReference type="Proteomes" id="UP000318571">
    <property type="component" value="Chromosome 5"/>
</dbReference>